<evidence type="ECO:0000313" key="4">
    <source>
        <dbReference type="EMBL" id="RKP50087.1"/>
    </source>
</evidence>
<dbReference type="AlphaFoldDB" id="A0A494XH68"/>
<dbReference type="PROSITE" id="PS50977">
    <property type="entry name" value="HTH_TETR_2"/>
    <property type="match status" value="1"/>
</dbReference>
<evidence type="ECO:0000313" key="5">
    <source>
        <dbReference type="Proteomes" id="UP000282076"/>
    </source>
</evidence>
<protein>
    <submittedName>
        <fullName evidence="4">TetR/AcrR family transcriptional regulator</fullName>
    </submittedName>
</protein>
<dbReference type="PANTHER" id="PTHR43479:SF22">
    <property type="entry name" value="TRANSCRIPTIONAL REGULATOR, TETR FAMILY"/>
    <property type="match status" value="1"/>
</dbReference>
<evidence type="ECO:0000259" key="3">
    <source>
        <dbReference type="PROSITE" id="PS50977"/>
    </source>
</evidence>
<accession>A0A494XH68</accession>
<sequence length="299" mass="34472">MQDKRERILDAAIHCFARKGFSATSIQEIVDELGMAKGSIYFYFKSKDELIISAIQHYGDILFDRSSGLPEEAGLPPREKLVLQLGRQFRFIREHLDFMRMMFSEPLTGMHPQIRELMLRLRARGKLWNASHLSAIYGSSIEHRLGDAVALFSGIVGKYLEALLFEERSFDEERLCRYLVRRLDDMVAGMERDDEAAILHLEEFGLLRKVAGLDPNEDKEETRLLQRMMDETVNSPGERDERTQADLLSALGLLKEESERSSLRNPFLARAMLALLKQHALAGWQVPLEQIEHRLDRLE</sequence>
<organism evidence="4 5">
    <name type="scientific">Cohnella endophytica</name>
    <dbReference type="NCBI Taxonomy" id="2419778"/>
    <lineage>
        <taxon>Bacteria</taxon>
        <taxon>Bacillati</taxon>
        <taxon>Bacillota</taxon>
        <taxon>Bacilli</taxon>
        <taxon>Bacillales</taxon>
        <taxon>Paenibacillaceae</taxon>
        <taxon>Cohnella</taxon>
    </lineage>
</organism>
<dbReference type="SUPFAM" id="SSF46689">
    <property type="entry name" value="Homeodomain-like"/>
    <property type="match status" value="1"/>
</dbReference>
<proteinExistence type="predicted"/>
<dbReference type="RefSeq" id="WP_120978770.1">
    <property type="nucleotide sequence ID" value="NZ_RBZM01000008.1"/>
</dbReference>
<evidence type="ECO:0000256" key="2">
    <source>
        <dbReference type="PROSITE-ProRule" id="PRU00335"/>
    </source>
</evidence>
<dbReference type="Gene3D" id="1.10.357.10">
    <property type="entry name" value="Tetracycline Repressor, domain 2"/>
    <property type="match status" value="1"/>
</dbReference>
<comment type="caution">
    <text evidence="4">The sequence shown here is derived from an EMBL/GenBank/DDBJ whole genome shotgun (WGS) entry which is preliminary data.</text>
</comment>
<dbReference type="PRINTS" id="PR00455">
    <property type="entry name" value="HTHTETR"/>
</dbReference>
<dbReference type="Pfam" id="PF00440">
    <property type="entry name" value="TetR_N"/>
    <property type="match status" value="1"/>
</dbReference>
<dbReference type="GO" id="GO:0003677">
    <property type="term" value="F:DNA binding"/>
    <property type="evidence" value="ECO:0007669"/>
    <property type="project" value="UniProtKB-UniRule"/>
</dbReference>
<keyword evidence="5" id="KW-1185">Reference proteome</keyword>
<feature type="DNA-binding region" description="H-T-H motif" evidence="2">
    <location>
        <begin position="25"/>
        <end position="44"/>
    </location>
</feature>
<dbReference type="EMBL" id="RBZM01000008">
    <property type="protein sequence ID" value="RKP50087.1"/>
    <property type="molecule type" value="Genomic_DNA"/>
</dbReference>
<evidence type="ECO:0000256" key="1">
    <source>
        <dbReference type="ARBA" id="ARBA00023125"/>
    </source>
</evidence>
<dbReference type="InterPro" id="IPR050624">
    <property type="entry name" value="HTH-type_Tx_Regulator"/>
</dbReference>
<gene>
    <name evidence="4" type="ORF">D7Z26_19950</name>
</gene>
<keyword evidence="1 2" id="KW-0238">DNA-binding</keyword>
<reference evidence="4 5" key="1">
    <citation type="submission" date="2018-10" db="EMBL/GenBank/DDBJ databases">
        <title>Cohnella sp. M2MS4P-1, whole genome shotgun sequence.</title>
        <authorList>
            <person name="Tuo L."/>
        </authorList>
    </citation>
    <scope>NUCLEOTIDE SEQUENCE [LARGE SCALE GENOMIC DNA]</scope>
    <source>
        <strain evidence="4 5">M2MS4P-1</strain>
    </source>
</reference>
<dbReference type="InterPro" id="IPR009057">
    <property type="entry name" value="Homeodomain-like_sf"/>
</dbReference>
<dbReference type="InterPro" id="IPR001647">
    <property type="entry name" value="HTH_TetR"/>
</dbReference>
<feature type="domain" description="HTH tetR-type" evidence="3">
    <location>
        <begin position="2"/>
        <end position="62"/>
    </location>
</feature>
<dbReference type="PANTHER" id="PTHR43479">
    <property type="entry name" value="ACREF/ENVCD OPERON REPRESSOR-RELATED"/>
    <property type="match status" value="1"/>
</dbReference>
<dbReference type="OrthoDB" id="9812993at2"/>
<dbReference type="Proteomes" id="UP000282076">
    <property type="component" value="Unassembled WGS sequence"/>
</dbReference>
<name>A0A494XH68_9BACL</name>